<organism evidence="1 2">
    <name type="scientific">Tibeticola sediminis</name>
    <dbReference type="NCBI Taxonomy" id="1917811"/>
    <lineage>
        <taxon>Bacteria</taxon>
        <taxon>Pseudomonadati</taxon>
        <taxon>Pseudomonadota</taxon>
        <taxon>Betaproteobacteria</taxon>
        <taxon>Burkholderiales</taxon>
        <taxon>Comamonadaceae</taxon>
        <taxon>Tibeticola</taxon>
    </lineage>
</organism>
<evidence type="ECO:0008006" key="3">
    <source>
        <dbReference type="Google" id="ProtNLM"/>
    </source>
</evidence>
<dbReference type="AlphaFoldDB" id="A0A3N4US28"/>
<evidence type="ECO:0000313" key="1">
    <source>
        <dbReference type="EMBL" id="RPE72963.1"/>
    </source>
</evidence>
<evidence type="ECO:0000313" key="2">
    <source>
        <dbReference type="Proteomes" id="UP000272193"/>
    </source>
</evidence>
<proteinExistence type="predicted"/>
<name>A0A3N4US28_9BURK</name>
<dbReference type="PROSITE" id="PS51257">
    <property type="entry name" value="PROKAR_LIPOPROTEIN"/>
    <property type="match status" value="1"/>
</dbReference>
<dbReference type="EMBL" id="RKQL01000001">
    <property type="protein sequence ID" value="RPE72963.1"/>
    <property type="molecule type" value="Genomic_DNA"/>
</dbReference>
<sequence>MMKKTAFAAISAVLLVACGERSQDLGASRKDAALYEGTGVAVFTAPGWKPGDKASWQSELRARAQYGQNDYNPSRSN</sequence>
<gene>
    <name evidence="1" type="ORF">EDC62_0674</name>
</gene>
<protein>
    <recommendedName>
        <fullName evidence="3">Lipoprotein</fullName>
    </recommendedName>
</protein>
<accession>A0A3N4US28</accession>
<reference evidence="1 2" key="1">
    <citation type="submission" date="2018-11" db="EMBL/GenBank/DDBJ databases">
        <title>Genomic Encyclopedia of Type Strains, Phase IV (KMG-IV): sequencing the most valuable type-strain genomes for metagenomic binning, comparative biology and taxonomic classification.</title>
        <authorList>
            <person name="Goeker M."/>
        </authorList>
    </citation>
    <scope>NUCLEOTIDE SEQUENCE [LARGE SCALE GENOMIC DNA]</scope>
    <source>
        <strain evidence="1 2">DSM 101684</strain>
    </source>
</reference>
<dbReference type="RefSeq" id="WP_245968726.1">
    <property type="nucleotide sequence ID" value="NZ_RKQL01000001.1"/>
</dbReference>
<comment type="caution">
    <text evidence="1">The sequence shown here is derived from an EMBL/GenBank/DDBJ whole genome shotgun (WGS) entry which is preliminary data.</text>
</comment>
<dbReference type="Proteomes" id="UP000272193">
    <property type="component" value="Unassembled WGS sequence"/>
</dbReference>
<keyword evidence="2" id="KW-1185">Reference proteome</keyword>